<evidence type="ECO:0000313" key="1">
    <source>
        <dbReference type="EMBL" id="KAF7328110.1"/>
    </source>
</evidence>
<dbReference type="OrthoDB" id="3017368at2759"/>
<name>A0A8H6U231_9AGAR</name>
<sequence length="278" mass="31693">MVSTSEISTCIQHLLSGIGHRHESFPQYDPQYWEPYHDWMLNTLGPASTWSVKKLTELEHTAGGIAERSYTCASLEMKLLLAKLTAIAILIDDSIDDQAVHDEIVQFSAKLYRGESQRNGLLALYYTHLQELSDICGGDSVLRGVAIVPWINHIDACLMEKQILTAERSKCENEDGLALRFPQYLRNKNSIAEAYAAGIFKATRDQYLPLNRYIKAFPDVAFFTEAVNDILSFHKGGDRRGNLQFGPLSHTFNLVFRSTRYWTEWRVDAIRHTEAHLR</sequence>
<comment type="caution">
    <text evidence="1">The sequence shown here is derived from an EMBL/GenBank/DDBJ whole genome shotgun (WGS) entry which is preliminary data.</text>
</comment>
<proteinExistence type="predicted"/>
<organism evidence="1 2">
    <name type="scientific">Mycena sanguinolenta</name>
    <dbReference type="NCBI Taxonomy" id="230812"/>
    <lineage>
        <taxon>Eukaryota</taxon>
        <taxon>Fungi</taxon>
        <taxon>Dikarya</taxon>
        <taxon>Basidiomycota</taxon>
        <taxon>Agaricomycotina</taxon>
        <taxon>Agaricomycetes</taxon>
        <taxon>Agaricomycetidae</taxon>
        <taxon>Agaricales</taxon>
        <taxon>Marasmiineae</taxon>
        <taxon>Mycenaceae</taxon>
        <taxon>Mycena</taxon>
    </lineage>
</organism>
<dbReference type="SUPFAM" id="SSF48576">
    <property type="entry name" value="Terpenoid synthases"/>
    <property type="match status" value="1"/>
</dbReference>
<protein>
    <submittedName>
        <fullName evidence="1">Terpenoid synthase</fullName>
    </submittedName>
</protein>
<dbReference type="EMBL" id="JACAZH010000086">
    <property type="protein sequence ID" value="KAF7328110.1"/>
    <property type="molecule type" value="Genomic_DNA"/>
</dbReference>
<dbReference type="AlphaFoldDB" id="A0A8H6U231"/>
<keyword evidence="2" id="KW-1185">Reference proteome</keyword>
<reference evidence="1" key="1">
    <citation type="submission" date="2020-05" db="EMBL/GenBank/DDBJ databases">
        <title>Mycena genomes resolve the evolution of fungal bioluminescence.</title>
        <authorList>
            <person name="Tsai I.J."/>
        </authorList>
    </citation>
    <scope>NUCLEOTIDE SEQUENCE</scope>
    <source>
        <strain evidence="1">160909Yilan</strain>
    </source>
</reference>
<dbReference type="InterPro" id="IPR008949">
    <property type="entry name" value="Isoprenoid_synthase_dom_sf"/>
</dbReference>
<accession>A0A8H6U231</accession>
<dbReference type="Proteomes" id="UP000623467">
    <property type="component" value="Unassembled WGS sequence"/>
</dbReference>
<dbReference type="Gene3D" id="1.10.600.10">
    <property type="entry name" value="Farnesyl Diphosphate Synthase"/>
    <property type="match status" value="1"/>
</dbReference>
<gene>
    <name evidence="1" type="ORF">MSAN_02490900</name>
</gene>
<evidence type="ECO:0000313" key="2">
    <source>
        <dbReference type="Proteomes" id="UP000623467"/>
    </source>
</evidence>